<protein>
    <recommendedName>
        <fullName evidence="10">Clp R domain-containing protein</fullName>
    </recommendedName>
</protein>
<feature type="transmembrane region" description="Helical" evidence="5">
    <location>
        <begin position="110"/>
        <end position="126"/>
    </location>
</feature>
<evidence type="ECO:0000313" key="9">
    <source>
        <dbReference type="Proteomes" id="UP000229615"/>
    </source>
</evidence>
<dbReference type="GO" id="GO:0016887">
    <property type="term" value="F:ATP hydrolysis activity"/>
    <property type="evidence" value="ECO:0007669"/>
    <property type="project" value="InterPro"/>
</dbReference>
<evidence type="ECO:0000256" key="2">
    <source>
        <dbReference type="ARBA" id="ARBA00022741"/>
    </source>
</evidence>
<keyword evidence="2" id="KW-0547">Nucleotide-binding</keyword>
<evidence type="ECO:0000259" key="6">
    <source>
        <dbReference type="SMART" id="SM00382"/>
    </source>
</evidence>
<keyword evidence="3" id="KW-0067">ATP-binding</keyword>
<dbReference type="InterPro" id="IPR036628">
    <property type="entry name" value="Clp_N_dom_sf"/>
</dbReference>
<dbReference type="Pfam" id="PF07724">
    <property type="entry name" value="AAA_2"/>
    <property type="match status" value="1"/>
</dbReference>
<dbReference type="PRINTS" id="PR00300">
    <property type="entry name" value="CLPPROTEASEA"/>
</dbReference>
<evidence type="ECO:0000256" key="4">
    <source>
        <dbReference type="ARBA" id="ARBA00023186"/>
    </source>
</evidence>
<dbReference type="InterPro" id="IPR001270">
    <property type="entry name" value="ClpA/B"/>
</dbReference>
<gene>
    <name evidence="8" type="ORF">COU09_01260</name>
</gene>
<keyword evidence="4" id="KW-0143">Chaperone</keyword>
<dbReference type="InterPro" id="IPR004176">
    <property type="entry name" value="Clp_R_N"/>
</dbReference>
<sequence>MAKLYFKNERLHMGISQRFVLRLVSYLVYASLMSATLIFFLSDLSILNAISIILALFLIDRVLQLRSAKRSIKKIPIFHKALSNSDARINTANYVQPGAIRAFEIAHDKTLLLGGQFCLYLALLLVKRRDIQTAIKRLEVEPEQFRQKLEALLKKSQSYKPKEKEVDKEIKKLGIEAFRQAKKNQRKYIEPADLFAAIVSLSHPGIDRLLTLFEISEQDLQIATIFSTSRLKNLLRFSPRPKRIRHRTVNRAWTSRPTLQLDRYALDLTDVARQGRDALLIGHEEEYDRLLDVLSKPAQANALLIGEAGVGKDAVIIHLASQIIADQVPKPLFDKRIVSLEIGSLLSGAQEGELEKRLNQITQEIIIAGNIILYIPDIHNLLKGTGQANLLAADILTPIINEGNFPVIGASYPNEYKKYIEEDSAFSANFEVIRVQEMEEEEAERLLTLKSLVLESEQEVIITFASIKKATQIAHRYFRQKPLPASAEDLLLEAIADLRGRGETILKAENIILTAEKKTNIPLQATKKEEKDQLLNLEELIHEQYINQDEAVIAVSNALREYRSGLNHSDGPISTFLFTGPTGVGKTELSKILAKIQFGDKNAMTRLDMSEYQTKESIQQLIGSPDGQSGGTLTEAVKDRPYSIILLDEFEKAHPDLLNLFLQVFDDGRLTDSSGRTVSFQNTIIIATSNAHSEMIKEEIEKGAAISYIEEQLKKRLHEYFKPELINRFTKIVIFKPLSWQSLLEISKLHLDRLAITLKEKHSLSVSIEDSAVSAIATLGNDPVYGARPLERAIKENINSVLAKKILAEELGRGDSLTIRYQDKEFIFEIKKHE</sequence>
<dbReference type="InterPro" id="IPR041546">
    <property type="entry name" value="ClpA/ClpB_AAA_lid"/>
</dbReference>
<dbReference type="GO" id="GO:0005524">
    <property type="term" value="F:ATP binding"/>
    <property type="evidence" value="ECO:0007669"/>
    <property type="project" value="UniProtKB-KW"/>
</dbReference>
<evidence type="ECO:0000259" key="7">
    <source>
        <dbReference type="SMART" id="SM01086"/>
    </source>
</evidence>
<dbReference type="AlphaFoldDB" id="A0A2H0US29"/>
<feature type="domain" description="AAA+ ATPase" evidence="6">
    <location>
        <begin position="298"/>
        <end position="442"/>
    </location>
</feature>
<dbReference type="Gene3D" id="3.40.50.300">
    <property type="entry name" value="P-loop containing nucleotide triphosphate hydrolases"/>
    <property type="match status" value="2"/>
</dbReference>
<organism evidence="8 9">
    <name type="scientific">Candidatus Harrisonbacteria bacterium CG10_big_fil_rev_8_21_14_0_10_44_23</name>
    <dbReference type="NCBI Taxonomy" id="1974585"/>
    <lineage>
        <taxon>Bacteria</taxon>
        <taxon>Candidatus Harrisoniibacteriota</taxon>
    </lineage>
</organism>
<dbReference type="InterPro" id="IPR027417">
    <property type="entry name" value="P-loop_NTPase"/>
</dbReference>
<keyword evidence="1" id="KW-0677">Repeat</keyword>
<feature type="transmembrane region" description="Helical" evidence="5">
    <location>
        <begin position="46"/>
        <end position="63"/>
    </location>
</feature>
<dbReference type="InterPro" id="IPR050130">
    <property type="entry name" value="ClpA_ClpB"/>
</dbReference>
<keyword evidence="5" id="KW-0812">Transmembrane</keyword>
<feature type="domain" description="Clp ATPase C-terminal" evidence="7">
    <location>
        <begin position="738"/>
        <end position="828"/>
    </location>
</feature>
<reference evidence="9" key="1">
    <citation type="submission" date="2017-09" db="EMBL/GenBank/DDBJ databases">
        <title>Depth-based differentiation of microbial function through sediment-hosted aquifers and enrichment of novel symbionts in the deep terrestrial subsurface.</title>
        <authorList>
            <person name="Probst A.J."/>
            <person name="Ladd B."/>
            <person name="Jarett J.K."/>
            <person name="Geller-Mcgrath D.E."/>
            <person name="Sieber C.M.K."/>
            <person name="Emerson J.B."/>
            <person name="Anantharaman K."/>
            <person name="Thomas B.C."/>
            <person name="Malmstrom R."/>
            <person name="Stieglmeier M."/>
            <person name="Klingl A."/>
            <person name="Woyke T."/>
            <person name="Ryan C.M."/>
            <person name="Banfield J.F."/>
        </authorList>
    </citation>
    <scope>NUCLEOTIDE SEQUENCE [LARGE SCALE GENOMIC DNA]</scope>
</reference>
<keyword evidence="5" id="KW-1133">Transmembrane helix</keyword>
<evidence type="ECO:0000256" key="5">
    <source>
        <dbReference type="SAM" id="Phobius"/>
    </source>
</evidence>
<feature type="domain" description="AAA+ ATPase" evidence="6">
    <location>
        <begin position="572"/>
        <end position="739"/>
    </location>
</feature>
<accession>A0A2H0US29</accession>
<proteinExistence type="predicted"/>
<dbReference type="SMART" id="SM01086">
    <property type="entry name" value="ClpB_D2-small"/>
    <property type="match status" value="1"/>
</dbReference>
<feature type="transmembrane region" description="Helical" evidence="5">
    <location>
        <begin position="20"/>
        <end position="40"/>
    </location>
</feature>
<dbReference type="Proteomes" id="UP000229615">
    <property type="component" value="Unassembled WGS sequence"/>
</dbReference>
<evidence type="ECO:0000256" key="3">
    <source>
        <dbReference type="ARBA" id="ARBA00022840"/>
    </source>
</evidence>
<dbReference type="CDD" id="cd19499">
    <property type="entry name" value="RecA-like_ClpB_Hsp104-like"/>
    <property type="match status" value="1"/>
</dbReference>
<dbReference type="PANTHER" id="PTHR11638:SF18">
    <property type="entry name" value="HEAT SHOCK PROTEIN 104"/>
    <property type="match status" value="1"/>
</dbReference>
<dbReference type="GO" id="GO:0005737">
    <property type="term" value="C:cytoplasm"/>
    <property type="evidence" value="ECO:0007669"/>
    <property type="project" value="TreeGrafter"/>
</dbReference>
<dbReference type="Gene3D" id="1.10.1780.10">
    <property type="entry name" value="Clp, N-terminal domain"/>
    <property type="match status" value="1"/>
</dbReference>
<dbReference type="InterPro" id="IPR003959">
    <property type="entry name" value="ATPase_AAA_core"/>
</dbReference>
<dbReference type="SMART" id="SM00382">
    <property type="entry name" value="AAA"/>
    <property type="match status" value="2"/>
</dbReference>
<evidence type="ECO:0008006" key="10">
    <source>
        <dbReference type="Google" id="ProtNLM"/>
    </source>
</evidence>
<dbReference type="InterPro" id="IPR003593">
    <property type="entry name" value="AAA+_ATPase"/>
</dbReference>
<dbReference type="Pfam" id="PF10431">
    <property type="entry name" value="ClpB_D2-small"/>
    <property type="match status" value="1"/>
</dbReference>
<dbReference type="Pfam" id="PF02861">
    <property type="entry name" value="Clp_N"/>
    <property type="match status" value="1"/>
</dbReference>
<dbReference type="PANTHER" id="PTHR11638">
    <property type="entry name" value="ATP-DEPENDENT CLP PROTEASE"/>
    <property type="match status" value="1"/>
</dbReference>
<name>A0A2H0US29_9BACT</name>
<dbReference type="GO" id="GO:0034605">
    <property type="term" value="P:cellular response to heat"/>
    <property type="evidence" value="ECO:0007669"/>
    <property type="project" value="TreeGrafter"/>
</dbReference>
<dbReference type="CDD" id="cd00009">
    <property type="entry name" value="AAA"/>
    <property type="match status" value="1"/>
</dbReference>
<keyword evidence="5" id="KW-0472">Membrane</keyword>
<dbReference type="Pfam" id="PF17871">
    <property type="entry name" value="AAA_lid_9"/>
    <property type="match status" value="1"/>
</dbReference>
<evidence type="ECO:0000313" key="8">
    <source>
        <dbReference type="EMBL" id="PIR88595.1"/>
    </source>
</evidence>
<dbReference type="Gene3D" id="1.10.8.60">
    <property type="match status" value="2"/>
</dbReference>
<dbReference type="InterPro" id="IPR019489">
    <property type="entry name" value="Clp_ATPase_C"/>
</dbReference>
<dbReference type="EMBL" id="PFBB01000014">
    <property type="protein sequence ID" value="PIR88595.1"/>
    <property type="molecule type" value="Genomic_DNA"/>
</dbReference>
<evidence type="ECO:0000256" key="1">
    <source>
        <dbReference type="ARBA" id="ARBA00022737"/>
    </source>
</evidence>
<comment type="caution">
    <text evidence="8">The sequence shown here is derived from an EMBL/GenBank/DDBJ whole genome shotgun (WGS) entry which is preliminary data.</text>
</comment>
<dbReference type="SUPFAM" id="SSF81923">
    <property type="entry name" value="Double Clp-N motif"/>
    <property type="match status" value="1"/>
</dbReference>
<dbReference type="SUPFAM" id="SSF52540">
    <property type="entry name" value="P-loop containing nucleoside triphosphate hydrolases"/>
    <property type="match status" value="2"/>
</dbReference>